<dbReference type="HOGENOM" id="CLU_061108_0_0_2"/>
<dbReference type="Pfam" id="PF21100">
    <property type="entry name" value="WHD_MCM"/>
    <property type="match status" value="1"/>
</dbReference>
<evidence type="ECO:0000313" key="3">
    <source>
        <dbReference type="EMBL" id="ACL11726.1"/>
    </source>
</evidence>
<dbReference type="SUPFAM" id="SSF46785">
    <property type="entry name" value="Winged helix' DNA-binding domain"/>
    <property type="match status" value="1"/>
</dbReference>
<dbReference type="InterPro" id="IPR036388">
    <property type="entry name" value="WH-like_DNA-bd_sf"/>
</dbReference>
<dbReference type="Proteomes" id="UP000006903">
    <property type="component" value="Chromosome"/>
</dbReference>
<dbReference type="AlphaFoldDB" id="B8D6J5"/>
<dbReference type="KEGG" id="dka:DKAM_1400"/>
<dbReference type="GO" id="GO:0005524">
    <property type="term" value="F:ATP binding"/>
    <property type="evidence" value="ECO:0007669"/>
    <property type="project" value="InterPro"/>
</dbReference>
<dbReference type="Gene3D" id="1.10.10.10">
    <property type="entry name" value="Winged helix-like DNA-binding domain superfamily/Winged helix DNA-binding domain"/>
    <property type="match status" value="1"/>
</dbReference>
<gene>
    <name evidence="3" type="ordered locus">DKAM_1400</name>
</gene>
<organism evidence="3 4">
    <name type="scientific">Desulfurococcus amylolyticus (strain DSM 18924 / JCM 16383 / VKM B-2413 / 1221n)</name>
    <name type="common">Desulfurococcus kamchatkensis</name>
    <dbReference type="NCBI Taxonomy" id="490899"/>
    <lineage>
        <taxon>Archaea</taxon>
        <taxon>Thermoproteota</taxon>
        <taxon>Thermoprotei</taxon>
        <taxon>Desulfurococcales</taxon>
        <taxon>Desulfurococcaceae</taxon>
        <taxon>Desulfurococcus</taxon>
    </lineage>
</organism>
<dbReference type="PANTHER" id="PTHR34301:SF8">
    <property type="entry name" value="ATPASE DOMAIN-CONTAINING PROTEIN"/>
    <property type="match status" value="1"/>
</dbReference>
<dbReference type="GeneID" id="7171438"/>
<dbReference type="Gene3D" id="3.40.50.300">
    <property type="entry name" value="P-loop containing nucleotide triphosphate hydrolases"/>
    <property type="match status" value="1"/>
</dbReference>
<feature type="domain" description="MCM C-terminal" evidence="2">
    <location>
        <begin position="296"/>
        <end position="356"/>
    </location>
</feature>
<protein>
    <submittedName>
        <fullName evidence="3">Archaeal ATPase</fullName>
    </submittedName>
</protein>
<dbReference type="RefSeq" id="WP_012609067.1">
    <property type="nucleotide sequence ID" value="NC_011766.1"/>
</dbReference>
<evidence type="ECO:0000259" key="2">
    <source>
        <dbReference type="Pfam" id="PF21100"/>
    </source>
</evidence>
<dbReference type="Gene3D" id="1.10.8.60">
    <property type="match status" value="1"/>
</dbReference>
<dbReference type="PANTHER" id="PTHR34301">
    <property type="entry name" value="DNA-BINDING PROTEIN-RELATED"/>
    <property type="match status" value="1"/>
</dbReference>
<reference evidence="3 4" key="1">
    <citation type="journal article" date="2009" name="J. Bacteriol.">
        <title>Complete genome sequence of the anaerobic, protein-degrading hyperthermophilic crenarchaeon Desulfurococcus kamchatkensis.</title>
        <authorList>
            <person name="Ravin N.V."/>
            <person name="Mardanov A.V."/>
            <person name="Beletsky A.V."/>
            <person name="Kublanov I.V."/>
            <person name="Kolganova T.V."/>
            <person name="Lebedinsky A.V."/>
            <person name="Chernyh N.A."/>
            <person name="Bonch-Osmolovskaya E.A."/>
            <person name="Skryabin K.G."/>
        </authorList>
    </citation>
    <scope>NUCLEOTIDE SEQUENCE [LARGE SCALE GENOMIC DNA]</scope>
    <source>
        <strain evidence="4">DSM 18924 / JCM 16383 / VKM B-2413 / 1221n</strain>
    </source>
</reference>
<dbReference type="InterPro" id="IPR048907">
    <property type="entry name" value="WHD_MCM_arc"/>
</dbReference>
<dbReference type="SUPFAM" id="SSF52540">
    <property type="entry name" value="P-loop containing nucleoside triphosphate hydrolases"/>
    <property type="match status" value="1"/>
</dbReference>
<sequence>MLFDPNPKSKREDLFGREKELEEFNKSLHLNERLIIVSGPRRIGKTSFIRVALSESKYPYLIIDVREIHGVYGSVSKYSLYSKIAEFLTSQMRLSKKLSSIFLDFIKRIKIFKVSGISIEVIPTKRLPDVTVLLRSLDECSAENGTRFILAFDEAQYLRFSGGVRYDEIIAWSIDNLENITIVVTGSEVGVLKDFLKLENPESPLYGRYRHEIVLERYTRDKSLEFLEKGFSELSLQVQRSELEEVVNLVDGIPGWLTLYGYYRGVRRLSHSEALTAVFSEGSKLIKDEVTRIIASSRGRYLGILEAIARGARTWKQIKVYLMYRTGPITDARFTELLTTLVKYGLVVKTNNEYKIADPVLEYLVNSGDL</sequence>
<evidence type="ECO:0000259" key="1">
    <source>
        <dbReference type="Pfam" id="PF01637"/>
    </source>
</evidence>
<dbReference type="InterPro" id="IPR027417">
    <property type="entry name" value="P-loop_NTPase"/>
</dbReference>
<dbReference type="EMBL" id="CP001140">
    <property type="protein sequence ID" value="ACL11726.1"/>
    <property type="molecule type" value="Genomic_DNA"/>
</dbReference>
<feature type="domain" description="ATPase" evidence="1">
    <location>
        <begin position="15"/>
        <end position="257"/>
    </location>
</feature>
<dbReference type="eggNOG" id="arCOG03169">
    <property type="taxonomic scope" value="Archaea"/>
</dbReference>
<proteinExistence type="predicted"/>
<dbReference type="InterPro" id="IPR011579">
    <property type="entry name" value="ATPase_dom"/>
</dbReference>
<dbReference type="InterPro" id="IPR036390">
    <property type="entry name" value="WH_DNA-bd_sf"/>
</dbReference>
<dbReference type="Pfam" id="PF01637">
    <property type="entry name" value="ATPase_2"/>
    <property type="match status" value="1"/>
</dbReference>
<evidence type="ECO:0000313" key="4">
    <source>
        <dbReference type="Proteomes" id="UP000006903"/>
    </source>
</evidence>
<dbReference type="STRING" id="490899.DKAM_1400"/>
<accession>B8D6J5</accession>
<name>B8D6J5_DESA1</name>